<gene>
    <name evidence="6" type="ORF">G6F51_002209</name>
</gene>
<dbReference type="FunFam" id="2.40.100.10:FF:000025">
    <property type="entry name" value="Peptidyl-prolyl cis-trans isomerase CYP19-2"/>
    <property type="match status" value="1"/>
</dbReference>
<comment type="similarity">
    <text evidence="4">Belongs to the cyclophilin-type PPIase family.</text>
</comment>
<dbReference type="GO" id="GO:0006457">
    <property type="term" value="P:protein folding"/>
    <property type="evidence" value="ECO:0007669"/>
    <property type="project" value="TreeGrafter"/>
</dbReference>
<dbReference type="InterPro" id="IPR029000">
    <property type="entry name" value="Cyclophilin-like_dom_sf"/>
</dbReference>
<dbReference type="Gene3D" id="2.40.100.10">
    <property type="entry name" value="Cyclophilin-like"/>
    <property type="match status" value="1"/>
</dbReference>
<comment type="caution">
    <text evidence="6">The sequence shown here is derived from an EMBL/GenBank/DDBJ whole genome shotgun (WGS) entry which is preliminary data.</text>
</comment>
<comment type="function">
    <text evidence="4">PPIases accelerate the folding of proteins. It catalyzes the cis-trans isomerization of proline imidic peptide bonds in oligopeptides.</text>
</comment>
<dbReference type="PANTHER" id="PTHR11071:SF561">
    <property type="entry name" value="PEPTIDYL-PROLYL CIS-TRANS ISOMERASE D-RELATED"/>
    <property type="match status" value="1"/>
</dbReference>
<evidence type="ECO:0000313" key="6">
    <source>
        <dbReference type="EMBL" id="KAG1550853.1"/>
    </source>
</evidence>
<dbReference type="InterPro" id="IPR002130">
    <property type="entry name" value="Cyclophilin-type_PPIase_dom"/>
</dbReference>
<dbReference type="Pfam" id="PF00160">
    <property type="entry name" value="Pro_isomerase"/>
    <property type="match status" value="1"/>
</dbReference>
<evidence type="ECO:0000259" key="5">
    <source>
        <dbReference type="PROSITE" id="PS50072"/>
    </source>
</evidence>
<dbReference type="OrthoDB" id="193499at2759"/>
<organism evidence="6 7">
    <name type="scientific">Rhizopus oryzae</name>
    <name type="common">Mucormycosis agent</name>
    <name type="synonym">Rhizopus arrhizus var. delemar</name>
    <dbReference type="NCBI Taxonomy" id="64495"/>
    <lineage>
        <taxon>Eukaryota</taxon>
        <taxon>Fungi</taxon>
        <taxon>Fungi incertae sedis</taxon>
        <taxon>Mucoromycota</taxon>
        <taxon>Mucoromycotina</taxon>
        <taxon>Mucoromycetes</taxon>
        <taxon>Mucorales</taxon>
        <taxon>Mucorineae</taxon>
        <taxon>Rhizopodaceae</taxon>
        <taxon>Rhizopus</taxon>
    </lineage>
</organism>
<accession>A0A9P6YKM6</accession>
<dbReference type="EC" id="5.2.1.8" evidence="4"/>
<evidence type="ECO:0000256" key="3">
    <source>
        <dbReference type="ARBA" id="ARBA00023235"/>
    </source>
</evidence>
<name>A0A9P6YKM6_RHIOR</name>
<dbReference type="PANTHER" id="PTHR11071">
    <property type="entry name" value="PEPTIDYL-PROLYL CIS-TRANS ISOMERASE"/>
    <property type="match status" value="1"/>
</dbReference>
<dbReference type="Proteomes" id="UP000717996">
    <property type="component" value="Unassembled WGS sequence"/>
</dbReference>
<dbReference type="PROSITE" id="PS50072">
    <property type="entry name" value="CSA_PPIASE_2"/>
    <property type="match status" value="1"/>
</dbReference>
<evidence type="ECO:0000313" key="7">
    <source>
        <dbReference type="Proteomes" id="UP000717996"/>
    </source>
</evidence>
<proteinExistence type="inferred from homology"/>
<sequence length="242" mass="27045">MTRKIFLEIKIGNIDQHENASARYQSAKAWVNQWWSTYGFTSNDLDQFGPEDRETAKDILSNDPKAINEKWLVDPPEPLKGGIIEIELFEKDCPKTCENFVSLCKGGKIGKSSKKPLHYENTKMFRLVPGFVVQGGDVTRGDGSGGDSIYNGKFNDEKPGLAKKFDRKGLVAMANSGKNSNTSQFFITLGDKHSQFDKINGKYVIFGQVSKGFEVLDEINKVPESKEQPQETITITHCGELL</sequence>
<dbReference type="EMBL" id="JAANIT010000184">
    <property type="protein sequence ID" value="KAG1550853.1"/>
    <property type="molecule type" value="Genomic_DNA"/>
</dbReference>
<protein>
    <recommendedName>
        <fullName evidence="4">Peptidyl-prolyl cis-trans isomerase</fullName>
        <shortName evidence="4">PPIase</shortName>
        <ecNumber evidence="4">5.2.1.8</ecNumber>
    </recommendedName>
</protein>
<dbReference type="GO" id="GO:0016018">
    <property type="term" value="F:cyclosporin A binding"/>
    <property type="evidence" value="ECO:0007669"/>
    <property type="project" value="TreeGrafter"/>
</dbReference>
<feature type="domain" description="PPIase cyclophilin-type" evidence="5">
    <location>
        <begin position="82"/>
        <end position="240"/>
    </location>
</feature>
<keyword evidence="3 4" id="KW-0413">Isomerase</keyword>
<dbReference type="GO" id="GO:0003755">
    <property type="term" value="F:peptidyl-prolyl cis-trans isomerase activity"/>
    <property type="evidence" value="ECO:0007669"/>
    <property type="project" value="UniProtKB-UniRule"/>
</dbReference>
<evidence type="ECO:0000256" key="2">
    <source>
        <dbReference type="ARBA" id="ARBA00023110"/>
    </source>
</evidence>
<dbReference type="AlphaFoldDB" id="A0A9P6YKM6"/>
<reference evidence="6" key="1">
    <citation type="journal article" date="2020" name="Microb. Genom.">
        <title>Genetic diversity of clinical and environmental Mucorales isolates obtained from an investigation of mucormycosis cases among solid organ transplant recipients.</title>
        <authorList>
            <person name="Nguyen M.H."/>
            <person name="Kaul D."/>
            <person name="Muto C."/>
            <person name="Cheng S.J."/>
            <person name="Richter R.A."/>
            <person name="Bruno V.M."/>
            <person name="Liu G."/>
            <person name="Beyhan S."/>
            <person name="Sundermann A.J."/>
            <person name="Mounaud S."/>
            <person name="Pasculle A.W."/>
            <person name="Nierman W.C."/>
            <person name="Driscoll E."/>
            <person name="Cumbie R."/>
            <person name="Clancy C.J."/>
            <person name="Dupont C.L."/>
        </authorList>
    </citation>
    <scope>NUCLEOTIDE SEQUENCE</scope>
    <source>
        <strain evidence="6">GL16</strain>
    </source>
</reference>
<dbReference type="PRINTS" id="PR00153">
    <property type="entry name" value="CSAPPISMRASE"/>
</dbReference>
<evidence type="ECO:0000256" key="4">
    <source>
        <dbReference type="RuleBase" id="RU363019"/>
    </source>
</evidence>
<dbReference type="SUPFAM" id="SSF50891">
    <property type="entry name" value="Cyclophilin-like"/>
    <property type="match status" value="1"/>
</dbReference>
<dbReference type="GO" id="GO:0005737">
    <property type="term" value="C:cytoplasm"/>
    <property type="evidence" value="ECO:0007669"/>
    <property type="project" value="TreeGrafter"/>
</dbReference>
<evidence type="ECO:0000256" key="1">
    <source>
        <dbReference type="ARBA" id="ARBA00000971"/>
    </source>
</evidence>
<keyword evidence="2 4" id="KW-0697">Rotamase</keyword>
<comment type="catalytic activity">
    <reaction evidence="1 4">
        <text>[protein]-peptidylproline (omega=180) = [protein]-peptidylproline (omega=0)</text>
        <dbReference type="Rhea" id="RHEA:16237"/>
        <dbReference type="Rhea" id="RHEA-COMP:10747"/>
        <dbReference type="Rhea" id="RHEA-COMP:10748"/>
        <dbReference type="ChEBI" id="CHEBI:83833"/>
        <dbReference type="ChEBI" id="CHEBI:83834"/>
        <dbReference type="EC" id="5.2.1.8"/>
    </reaction>
</comment>